<dbReference type="InterPro" id="IPR015421">
    <property type="entry name" value="PyrdxlP-dep_Trfase_major"/>
</dbReference>
<dbReference type="GO" id="GO:0008710">
    <property type="term" value="F:8-amino-7-oxononanoate synthase activity"/>
    <property type="evidence" value="ECO:0007669"/>
    <property type="project" value="TreeGrafter"/>
</dbReference>
<dbReference type="InterPro" id="IPR004839">
    <property type="entry name" value="Aminotransferase_I/II_large"/>
</dbReference>
<protein>
    <submittedName>
        <fullName evidence="5">Aminotransferase class I/II-fold pyridoxal phosphate-dependent enzyme</fullName>
    </submittedName>
</protein>
<dbReference type="InterPro" id="IPR015422">
    <property type="entry name" value="PyrdxlP-dep_Trfase_small"/>
</dbReference>
<sequence length="346" mass="37957">MTYSIDAFPGRTISVNGKSYLYFGGTSYLGLQTDAAFQEIYLENLKNYGTNYAASRKANVQISVFEEVEAYLAGLVGSESCITMSSGYLAGQLVAQSLNSDTHELFYAPESHSAVHIPGKETYQNFGDLGTAITAHFKSSKSTPVVFTDSILVLEGAYPDFLGLRKLPLEEIILVIDDSHGIGIVGKNGNGAYERVKQLNAKEVIVCCSLGKAYGIQAGGIFGTKSRIEHFKNTDFFGGASPAPPAAMATLFKGEKIFEEKRKLLNQNIQWFVKSLKNLKLLNYLDNYPAFYFSNPKIASFLEKNNVLITNFNYPNEDSPLMSRIVLSAAHTKEDIAVLAELLNSL</sequence>
<evidence type="ECO:0000256" key="2">
    <source>
        <dbReference type="ARBA" id="ARBA00022679"/>
    </source>
</evidence>
<evidence type="ECO:0000256" key="1">
    <source>
        <dbReference type="ARBA" id="ARBA00001933"/>
    </source>
</evidence>
<keyword evidence="2 5" id="KW-0808">Transferase</keyword>
<reference evidence="5 6" key="1">
    <citation type="submission" date="2019-05" db="EMBL/GenBank/DDBJ databases">
        <authorList>
            <person name="Zhang J.-Y."/>
            <person name="Feg X."/>
            <person name="Du Z.-J."/>
        </authorList>
    </citation>
    <scope>NUCLEOTIDE SEQUENCE [LARGE SCALE GENOMIC DNA]</scope>
    <source>
        <strain evidence="5 6">RZ26</strain>
    </source>
</reference>
<name>A0A5S3PSA9_9FLAO</name>
<dbReference type="SUPFAM" id="SSF53383">
    <property type="entry name" value="PLP-dependent transferases"/>
    <property type="match status" value="1"/>
</dbReference>
<evidence type="ECO:0000256" key="3">
    <source>
        <dbReference type="ARBA" id="ARBA00022898"/>
    </source>
</evidence>
<dbReference type="InterPro" id="IPR050087">
    <property type="entry name" value="AON_synthase_class-II"/>
</dbReference>
<dbReference type="EMBL" id="VATY01000002">
    <property type="protein sequence ID" value="TMM56783.1"/>
    <property type="molecule type" value="Genomic_DNA"/>
</dbReference>
<gene>
    <name evidence="5" type="ORF">FEE95_09785</name>
</gene>
<keyword evidence="6" id="KW-1185">Reference proteome</keyword>
<evidence type="ECO:0000313" key="6">
    <source>
        <dbReference type="Proteomes" id="UP000310314"/>
    </source>
</evidence>
<dbReference type="RefSeq" id="WP_138657767.1">
    <property type="nucleotide sequence ID" value="NZ_VATY01000002.1"/>
</dbReference>
<dbReference type="OrthoDB" id="846426at2"/>
<dbReference type="GO" id="GO:0008483">
    <property type="term" value="F:transaminase activity"/>
    <property type="evidence" value="ECO:0007669"/>
    <property type="project" value="UniProtKB-KW"/>
</dbReference>
<keyword evidence="5" id="KW-0032">Aminotransferase</keyword>
<evidence type="ECO:0000259" key="4">
    <source>
        <dbReference type="Pfam" id="PF00155"/>
    </source>
</evidence>
<dbReference type="Proteomes" id="UP000310314">
    <property type="component" value="Unassembled WGS sequence"/>
</dbReference>
<dbReference type="Gene3D" id="3.90.1150.10">
    <property type="entry name" value="Aspartate Aminotransferase, domain 1"/>
    <property type="match status" value="1"/>
</dbReference>
<dbReference type="Pfam" id="PF00155">
    <property type="entry name" value="Aminotran_1_2"/>
    <property type="match status" value="1"/>
</dbReference>
<dbReference type="AlphaFoldDB" id="A0A5S3PSA9"/>
<dbReference type="GO" id="GO:0009102">
    <property type="term" value="P:biotin biosynthetic process"/>
    <property type="evidence" value="ECO:0007669"/>
    <property type="project" value="TreeGrafter"/>
</dbReference>
<organism evidence="5 6">
    <name type="scientific">Maribacter algarum</name>
    <name type="common">ex Zhang et al. 2020</name>
    <dbReference type="NCBI Taxonomy" id="2578118"/>
    <lineage>
        <taxon>Bacteria</taxon>
        <taxon>Pseudomonadati</taxon>
        <taxon>Bacteroidota</taxon>
        <taxon>Flavobacteriia</taxon>
        <taxon>Flavobacteriales</taxon>
        <taxon>Flavobacteriaceae</taxon>
        <taxon>Maribacter</taxon>
    </lineage>
</organism>
<comment type="cofactor">
    <cofactor evidence="1">
        <name>pyridoxal 5'-phosphate</name>
        <dbReference type="ChEBI" id="CHEBI:597326"/>
    </cofactor>
</comment>
<dbReference type="PANTHER" id="PTHR13693:SF100">
    <property type="entry name" value="8-AMINO-7-OXONONANOATE SYNTHASE"/>
    <property type="match status" value="1"/>
</dbReference>
<dbReference type="Gene3D" id="3.40.640.10">
    <property type="entry name" value="Type I PLP-dependent aspartate aminotransferase-like (Major domain)"/>
    <property type="match status" value="1"/>
</dbReference>
<proteinExistence type="predicted"/>
<dbReference type="InterPro" id="IPR015424">
    <property type="entry name" value="PyrdxlP-dep_Trfase"/>
</dbReference>
<dbReference type="GO" id="GO:0030170">
    <property type="term" value="F:pyridoxal phosphate binding"/>
    <property type="evidence" value="ECO:0007669"/>
    <property type="project" value="InterPro"/>
</dbReference>
<keyword evidence="3" id="KW-0663">Pyridoxal phosphate</keyword>
<feature type="domain" description="Aminotransferase class I/classII large" evidence="4">
    <location>
        <begin position="125"/>
        <end position="341"/>
    </location>
</feature>
<dbReference type="PANTHER" id="PTHR13693">
    <property type="entry name" value="CLASS II AMINOTRANSFERASE/8-AMINO-7-OXONONANOATE SYNTHASE"/>
    <property type="match status" value="1"/>
</dbReference>
<accession>A0A5S3PSA9</accession>
<comment type="caution">
    <text evidence="5">The sequence shown here is derived from an EMBL/GenBank/DDBJ whole genome shotgun (WGS) entry which is preliminary data.</text>
</comment>
<evidence type="ECO:0000313" key="5">
    <source>
        <dbReference type="EMBL" id="TMM56783.1"/>
    </source>
</evidence>